<gene>
    <name evidence="2" type="ORF">SAMEA4873559_03810</name>
    <name evidence="1" type="ORF">SAMEA4873632_00296</name>
</gene>
<dbReference type="EMBL" id="CAAHDD010000008">
    <property type="protein sequence ID" value="VGM37133.1"/>
    <property type="molecule type" value="Genomic_DNA"/>
</dbReference>
<organism evidence="2">
    <name type="scientific">Klebsiella pneumoniae</name>
    <dbReference type="NCBI Taxonomy" id="573"/>
    <lineage>
        <taxon>Bacteria</taxon>
        <taxon>Pseudomonadati</taxon>
        <taxon>Pseudomonadota</taxon>
        <taxon>Gammaproteobacteria</taxon>
        <taxon>Enterobacterales</taxon>
        <taxon>Enterobacteriaceae</taxon>
        <taxon>Klebsiella/Raoultella group</taxon>
        <taxon>Klebsiella</taxon>
        <taxon>Klebsiella pneumoniae complex</taxon>
    </lineage>
</organism>
<evidence type="ECO:0000313" key="1">
    <source>
        <dbReference type="EMBL" id="VGK67937.1"/>
    </source>
</evidence>
<dbReference type="EMBL" id="CAAHCC010000001">
    <property type="protein sequence ID" value="VGK67937.1"/>
    <property type="molecule type" value="Genomic_DNA"/>
</dbReference>
<dbReference type="RefSeq" id="WP_181402906.1">
    <property type="nucleotide sequence ID" value="NZ_CAAHCC010000001.1"/>
</dbReference>
<reference evidence="2 3" key="1">
    <citation type="submission" date="2019-03" db="EMBL/GenBank/DDBJ databases">
        <authorList>
            <consortium name="Pathogen Informatics"/>
        </authorList>
    </citation>
    <scope>NUCLEOTIDE SEQUENCE</scope>
    <source>
        <strain evidence="2">5012STDY7626358</strain>
        <strain evidence="1 3">5012STDY7626430</strain>
    </source>
</reference>
<evidence type="ECO:0000313" key="2">
    <source>
        <dbReference type="EMBL" id="VGM37133.1"/>
    </source>
</evidence>
<proteinExistence type="predicted"/>
<sequence length="466" mass="53542">MNLKPRNFDEVIENVLVEKGVCTSDTLNKYSKKEKFYYFNQFLIGATNRRKHPKDEHAFSLYSYERRKHIPRASRFDDMIKDIPLIKKSCNYRADNWPNGYRVTSAGYDIFSACCKAVPSRCGLYNEGKPYNPPRNGIRSQLKNSNKCNVEAKVPKEIPLNEFSLRRYLKRLQQSGNHRNMISQIEYLLTLAKASKSGLLPITYVQSNGGRLYAEGAVNLQNCKREIRKTALAGMFDVDIENCHYNLLEQMCARIGIKTPRISHYVRNKKQVRKEVATTLQCTEEQAKVVLIALIYGANLGPRGVLKKLDIDTSDEALKDTWISKLTEEITNVRRYVIEDYTARTRGYCKIKNDAGMIVKTITENGESVKKSKLLAHLLHGAESLILQYMISFLGDNVVLLQHDGVTCPNPVDTDELSDYIAEKTGYRVQFDIEQLKPDFYVDATDRFQQQDLEDIFEIFKYEMAA</sequence>
<dbReference type="AlphaFoldDB" id="A0A486MCA3"/>
<name>A0A486MCA3_KLEPN</name>
<evidence type="ECO:0000313" key="3">
    <source>
        <dbReference type="Proteomes" id="UP000376235"/>
    </source>
</evidence>
<evidence type="ECO:0008006" key="4">
    <source>
        <dbReference type="Google" id="ProtNLM"/>
    </source>
</evidence>
<protein>
    <recommendedName>
        <fullName evidence="4">DNA-directed DNA polymerase family A palm domain-containing protein</fullName>
    </recommendedName>
</protein>
<dbReference type="Proteomes" id="UP000376235">
    <property type="component" value="Unassembled WGS sequence"/>
</dbReference>
<accession>A0A486MCA3</accession>